<proteinExistence type="predicted"/>
<dbReference type="GO" id="GO:0032259">
    <property type="term" value="P:methylation"/>
    <property type="evidence" value="ECO:0007669"/>
    <property type="project" value="UniProtKB-KW"/>
</dbReference>
<organism evidence="2 3">
    <name type="scientific">Kribbella orskensis</name>
    <dbReference type="NCBI Taxonomy" id="2512216"/>
    <lineage>
        <taxon>Bacteria</taxon>
        <taxon>Bacillati</taxon>
        <taxon>Actinomycetota</taxon>
        <taxon>Actinomycetes</taxon>
        <taxon>Propionibacteriales</taxon>
        <taxon>Kribbellaceae</taxon>
        <taxon>Kribbella</taxon>
    </lineage>
</organism>
<evidence type="ECO:0000313" key="3">
    <source>
        <dbReference type="Proteomes" id="UP000295818"/>
    </source>
</evidence>
<dbReference type="CDD" id="cd02440">
    <property type="entry name" value="AdoMet_MTases"/>
    <property type="match status" value="1"/>
</dbReference>
<accession>A0ABY2BN19</accession>
<name>A0ABY2BN19_9ACTN</name>
<dbReference type="Proteomes" id="UP000295818">
    <property type="component" value="Unassembled WGS sequence"/>
</dbReference>
<dbReference type="PANTHER" id="PTHR42912">
    <property type="entry name" value="METHYLTRANSFERASE"/>
    <property type="match status" value="1"/>
</dbReference>
<dbReference type="InterPro" id="IPR050508">
    <property type="entry name" value="Methyltransf_Superfamily"/>
</dbReference>
<feature type="domain" description="Methyltransferase type 11" evidence="1">
    <location>
        <begin position="52"/>
        <end position="139"/>
    </location>
</feature>
<keyword evidence="2" id="KW-0808">Transferase</keyword>
<keyword evidence="2" id="KW-0489">Methyltransferase</keyword>
<keyword evidence="3" id="KW-1185">Reference proteome</keyword>
<dbReference type="EMBL" id="SLWM01000004">
    <property type="protein sequence ID" value="TCO25824.1"/>
    <property type="molecule type" value="Genomic_DNA"/>
</dbReference>
<evidence type="ECO:0000259" key="1">
    <source>
        <dbReference type="Pfam" id="PF08241"/>
    </source>
</evidence>
<sequence length="268" mass="28675">MTTSTAAAAWTLVDEGWGRRAADFATLSEPANCREYAALHHRLGVTDGDRLLDIACGAGLSIELARARGARCAGIDAAPRLVAIAKDRNPDSDVRVGDMHALPWDDGSFDVVTSFRGVWGTTPAALAEVHRVLAPGGRVGLSVWGHLKKSPGVWALQPFRLASTAKVQNQANMVSLGRPGVGEELLPRFGFVEVQRVSLPFAWEFADPEHYARALASTGPAYEAIQNVGEAEFLQRAVAQAQGRVRDGLPLRAELAVTAYLARTADGR</sequence>
<protein>
    <submittedName>
        <fullName evidence="2">Methyltransferase family protein</fullName>
    </submittedName>
</protein>
<dbReference type="InterPro" id="IPR029063">
    <property type="entry name" value="SAM-dependent_MTases_sf"/>
</dbReference>
<dbReference type="SUPFAM" id="SSF53335">
    <property type="entry name" value="S-adenosyl-L-methionine-dependent methyltransferases"/>
    <property type="match status" value="1"/>
</dbReference>
<evidence type="ECO:0000313" key="2">
    <source>
        <dbReference type="EMBL" id="TCO25824.1"/>
    </source>
</evidence>
<dbReference type="InterPro" id="IPR013216">
    <property type="entry name" value="Methyltransf_11"/>
</dbReference>
<comment type="caution">
    <text evidence="2">The sequence shown here is derived from an EMBL/GenBank/DDBJ whole genome shotgun (WGS) entry which is preliminary data.</text>
</comment>
<dbReference type="Pfam" id="PF08241">
    <property type="entry name" value="Methyltransf_11"/>
    <property type="match status" value="1"/>
</dbReference>
<dbReference type="Gene3D" id="3.40.50.150">
    <property type="entry name" value="Vaccinia Virus protein VP39"/>
    <property type="match status" value="1"/>
</dbReference>
<reference evidence="2 3" key="1">
    <citation type="journal article" date="2015" name="Stand. Genomic Sci.">
        <title>Genomic Encyclopedia of Bacterial and Archaeal Type Strains, Phase III: the genomes of soil and plant-associated and newly described type strains.</title>
        <authorList>
            <person name="Whitman W.B."/>
            <person name="Woyke T."/>
            <person name="Klenk H.P."/>
            <person name="Zhou Y."/>
            <person name="Lilburn T.G."/>
            <person name="Beck B.J."/>
            <person name="De Vos P."/>
            <person name="Vandamme P."/>
            <person name="Eisen J.A."/>
            <person name="Garrity G."/>
            <person name="Hugenholtz P."/>
            <person name="Kyrpides N.C."/>
        </authorList>
    </citation>
    <scope>NUCLEOTIDE SEQUENCE [LARGE SCALE GENOMIC DNA]</scope>
    <source>
        <strain evidence="2 3">VKM Ac-2538</strain>
    </source>
</reference>
<dbReference type="RefSeq" id="WP_132188661.1">
    <property type="nucleotide sequence ID" value="NZ_SLWM01000004.1"/>
</dbReference>
<dbReference type="GO" id="GO:0008168">
    <property type="term" value="F:methyltransferase activity"/>
    <property type="evidence" value="ECO:0007669"/>
    <property type="project" value="UniProtKB-KW"/>
</dbReference>
<gene>
    <name evidence="2" type="ORF">EV644_104328</name>
</gene>